<protein>
    <recommendedName>
        <fullName evidence="5 14">Inositol oxygenase</fullName>
        <ecNumber evidence="4 14">1.13.99.1</ecNumber>
    </recommendedName>
    <alternativeName>
        <fullName evidence="10 14">Myo-inositol oxygenase</fullName>
    </alternativeName>
</protein>
<dbReference type="SUPFAM" id="SSF109604">
    <property type="entry name" value="HD-domain/PDEase-like"/>
    <property type="match status" value="1"/>
</dbReference>
<keyword evidence="6 14" id="KW-0963">Cytoplasm</keyword>
<evidence type="ECO:0000256" key="12">
    <source>
        <dbReference type="PIRSR" id="PIRSR607828-1"/>
    </source>
</evidence>
<reference evidence="15 16" key="1">
    <citation type="submission" date="2016-06" db="EMBL/GenBank/DDBJ databases">
        <title>Evolution of pathogenesis and genome organization in the Tremellales.</title>
        <authorList>
            <person name="Cuomo C."/>
            <person name="Litvintseva A."/>
            <person name="Heitman J."/>
            <person name="Chen Y."/>
            <person name="Sun S."/>
            <person name="Springer D."/>
            <person name="Dromer F."/>
            <person name="Young S."/>
            <person name="Zeng Q."/>
            <person name="Chapman S."/>
            <person name="Gujja S."/>
            <person name="Saif S."/>
            <person name="Birren B."/>
        </authorList>
    </citation>
    <scope>NUCLEOTIDE SEQUENCE [LARGE SCALE GENOMIC DNA]</scope>
    <source>
        <strain evidence="15 16">CBS 6039</strain>
    </source>
</reference>
<dbReference type="InterPro" id="IPR007828">
    <property type="entry name" value="Inositol_oxygenase"/>
</dbReference>
<feature type="binding site" evidence="13">
    <location>
        <position position="297"/>
    </location>
    <ligand>
        <name>Fe cation</name>
        <dbReference type="ChEBI" id="CHEBI:24875"/>
        <label>1</label>
    </ligand>
</feature>
<sequence>MHAPELTDYIKDQAAKLDEVSDEIDEVNVLKLKSQAKDKATYDKAAAAAEKAEAARLEALYDGESKFDAEKDKTAFRQYEDACDRVKNFYAEQHLKQTYEYNVKMREEFRNTTRARMSVWEAMELLDNLVDESDPDTSVGQIEHLLQTAEAIRRDGKPEWMQVVGLIHDLGKLLCFFGADGQWDVVGDTFVVGCQFSDKIIYPETFKVNPDYNNPKLNTKYGVYEPNCGLENVLLSWGHDEYMYDICKNQSTLPKEGLAMIRYHSFYPWHREGAYEHLMAEDDYEQLKAVRAFNPYDLYSKSDDPPKKEELGPYYRSLIDKFFPAEVQW</sequence>
<dbReference type="AlphaFoldDB" id="A0A1E3HIA7"/>
<evidence type="ECO:0000256" key="10">
    <source>
        <dbReference type="ARBA" id="ARBA00029668"/>
    </source>
</evidence>
<feature type="binding site" evidence="13">
    <location>
        <position position="264"/>
    </location>
    <ligand>
        <name>Fe cation</name>
        <dbReference type="ChEBI" id="CHEBI:24875"/>
        <label>1</label>
    </ligand>
</feature>
<feature type="binding site" evidence="12">
    <location>
        <begin position="187"/>
        <end position="188"/>
    </location>
    <ligand>
        <name>substrate</name>
    </ligand>
</feature>
<dbReference type="EC" id="1.13.99.1" evidence="4 14"/>
<dbReference type="GO" id="GO:0005737">
    <property type="term" value="C:cytoplasm"/>
    <property type="evidence" value="ECO:0007669"/>
    <property type="project" value="UniProtKB-SubCell"/>
</dbReference>
<feature type="binding site" evidence="13">
    <location>
        <position position="144"/>
    </location>
    <ligand>
        <name>Fe cation</name>
        <dbReference type="ChEBI" id="CHEBI:24875"/>
        <label>1</label>
    </ligand>
</feature>
<evidence type="ECO:0000256" key="5">
    <source>
        <dbReference type="ARBA" id="ARBA00019269"/>
    </source>
</evidence>
<keyword evidence="9 13" id="KW-0408">Iron</keyword>
<evidence type="ECO:0000256" key="14">
    <source>
        <dbReference type="RuleBase" id="RU367039"/>
    </source>
</evidence>
<feature type="binding site" evidence="12">
    <location>
        <begin position="131"/>
        <end position="133"/>
    </location>
    <ligand>
        <name>substrate</name>
    </ligand>
</feature>
<evidence type="ECO:0000256" key="2">
    <source>
        <dbReference type="ARBA" id="ARBA00005167"/>
    </source>
</evidence>
<accession>A0A1E3HIA7</accession>
<evidence type="ECO:0000256" key="11">
    <source>
        <dbReference type="ARBA" id="ARBA00048271"/>
    </source>
</evidence>
<name>A0A1E3HIA7_9TREE</name>
<comment type="pathway">
    <text evidence="2 14">Polyol metabolism; myo-inositol degradation into D-glucuronate; D-glucuronate from myo-inositol: step 1/1.</text>
</comment>
<organism evidence="15 16">
    <name type="scientific">Cryptococcus amylolentus CBS 6039</name>
    <dbReference type="NCBI Taxonomy" id="1295533"/>
    <lineage>
        <taxon>Eukaryota</taxon>
        <taxon>Fungi</taxon>
        <taxon>Dikarya</taxon>
        <taxon>Basidiomycota</taxon>
        <taxon>Agaricomycotina</taxon>
        <taxon>Tremellomycetes</taxon>
        <taxon>Tremellales</taxon>
        <taxon>Cryptococcaceae</taxon>
        <taxon>Cryptococcus</taxon>
    </lineage>
</organism>
<keyword evidence="7 13" id="KW-0479">Metal-binding</keyword>
<dbReference type="PANTHER" id="PTHR12588:SF0">
    <property type="entry name" value="INOSITOL OXYGENASE"/>
    <property type="match status" value="1"/>
</dbReference>
<comment type="caution">
    <text evidence="15">The sequence shown here is derived from an EMBL/GenBank/DDBJ whole genome shotgun (WGS) entry which is preliminary data.</text>
</comment>
<dbReference type="GO" id="GO:0005506">
    <property type="term" value="F:iron ion binding"/>
    <property type="evidence" value="ECO:0007669"/>
    <property type="project" value="InterPro"/>
</dbReference>
<proteinExistence type="inferred from homology"/>
<evidence type="ECO:0000256" key="8">
    <source>
        <dbReference type="ARBA" id="ARBA00023002"/>
    </source>
</evidence>
<feature type="binding site" evidence="13">
    <location>
        <position position="239"/>
    </location>
    <ligand>
        <name>Fe cation</name>
        <dbReference type="ChEBI" id="CHEBI:24875"/>
        <label>1</label>
    </ligand>
</feature>
<feature type="binding site" evidence="12">
    <location>
        <position position="77"/>
    </location>
    <ligand>
        <name>substrate</name>
    </ligand>
</feature>
<comment type="catalytic activity">
    <reaction evidence="11 14">
        <text>myo-inositol + O2 = D-glucuronate + H2O + H(+)</text>
        <dbReference type="Rhea" id="RHEA:23696"/>
        <dbReference type="ChEBI" id="CHEBI:15377"/>
        <dbReference type="ChEBI" id="CHEBI:15378"/>
        <dbReference type="ChEBI" id="CHEBI:15379"/>
        <dbReference type="ChEBI" id="CHEBI:17268"/>
        <dbReference type="ChEBI" id="CHEBI:58720"/>
        <dbReference type="EC" id="1.13.99.1"/>
    </reaction>
</comment>
<feature type="binding site" evidence="12">
    <location>
        <position position="172"/>
    </location>
    <ligand>
        <name>substrate</name>
    </ligand>
</feature>
<dbReference type="PANTHER" id="PTHR12588">
    <property type="entry name" value="MYOINOSITOL OXYGENASE"/>
    <property type="match status" value="1"/>
</dbReference>
<dbReference type="RefSeq" id="XP_018990791.1">
    <property type="nucleotide sequence ID" value="XM_019140816.1"/>
</dbReference>
<feature type="binding site" evidence="13">
    <location>
        <position position="168"/>
    </location>
    <ligand>
        <name>Fe cation</name>
        <dbReference type="ChEBI" id="CHEBI:24875"/>
        <label>1</label>
    </ligand>
</feature>
<evidence type="ECO:0000256" key="6">
    <source>
        <dbReference type="ARBA" id="ARBA00022490"/>
    </source>
</evidence>
<comment type="subcellular location">
    <subcellularLocation>
        <location evidence="1 14">Cytoplasm</location>
    </subcellularLocation>
</comment>
<dbReference type="STRING" id="1295533.A0A1E3HIA7"/>
<comment type="cofactor">
    <cofactor evidence="13 14">
        <name>Fe cation</name>
        <dbReference type="ChEBI" id="CHEBI:24875"/>
    </cofactor>
    <text evidence="13 14">Binds 2 iron ions per subunit.</text>
</comment>
<dbReference type="GO" id="GO:0050113">
    <property type="term" value="F:inositol oxygenase activity"/>
    <property type="evidence" value="ECO:0007669"/>
    <property type="project" value="UniProtKB-UniRule"/>
</dbReference>
<evidence type="ECO:0000256" key="3">
    <source>
        <dbReference type="ARBA" id="ARBA00005286"/>
    </source>
</evidence>
<feature type="binding site" evidence="12">
    <location>
        <begin position="264"/>
        <end position="265"/>
    </location>
    <ligand>
        <name>substrate</name>
    </ligand>
</feature>
<dbReference type="Pfam" id="PF05153">
    <property type="entry name" value="MIOX"/>
    <property type="match status" value="1"/>
</dbReference>
<keyword evidence="8 14" id="KW-0560">Oxidoreductase</keyword>
<dbReference type="Proteomes" id="UP000094065">
    <property type="component" value="Unassembled WGS sequence"/>
</dbReference>
<dbReference type="GeneID" id="30157655"/>
<dbReference type="OrthoDB" id="5151075at2759"/>
<gene>
    <name evidence="15" type="ORF">L202_06346</name>
</gene>
<comment type="similarity">
    <text evidence="3 14">Belongs to the myo-inositol oxygenase family.</text>
</comment>
<dbReference type="Gene3D" id="1.10.3210.10">
    <property type="entry name" value="Hypothetical protein af1432"/>
    <property type="match status" value="1"/>
</dbReference>
<dbReference type="GO" id="GO:0019310">
    <property type="term" value="P:inositol catabolic process"/>
    <property type="evidence" value="ECO:0007669"/>
    <property type="project" value="UniProtKB-UniRule"/>
</dbReference>
<evidence type="ECO:0000256" key="7">
    <source>
        <dbReference type="ARBA" id="ARBA00022723"/>
    </source>
</evidence>
<evidence type="ECO:0000256" key="9">
    <source>
        <dbReference type="ARBA" id="ARBA00023004"/>
    </source>
</evidence>
<dbReference type="EMBL" id="AWGJ01000010">
    <property type="protein sequence ID" value="ODN75141.1"/>
    <property type="molecule type" value="Genomic_DNA"/>
</dbReference>
<evidence type="ECO:0000256" key="13">
    <source>
        <dbReference type="PIRSR" id="PIRSR607828-2"/>
    </source>
</evidence>
<evidence type="ECO:0000256" key="1">
    <source>
        <dbReference type="ARBA" id="ARBA00004496"/>
    </source>
</evidence>
<feature type="binding site" evidence="13">
    <location>
        <position position="169"/>
    </location>
    <ligand>
        <name>Fe cation</name>
        <dbReference type="ChEBI" id="CHEBI:24875"/>
        <label>1</label>
    </ligand>
</feature>
<evidence type="ECO:0000313" key="15">
    <source>
        <dbReference type="EMBL" id="ODN75141.1"/>
    </source>
</evidence>
<keyword evidence="16" id="KW-1185">Reference proteome</keyword>
<dbReference type="UniPathway" id="UPA00111">
    <property type="reaction ID" value="UER00527"/>
</dbReference>
<evidence type="ECO:0000313" key="16">
    <source>
        <dbReference type="Proteomes" id="UP000094065"/>
    </source>
</evidence>
<evidence type="ECO:0000256" key="4">
    <source>
        <dbReference type="ARBA" id="ARBA00011919"/>
    </source>
</evidence>